<dbReference type="Proteomes" id="UP000632498">
    <property type="component" value="Unassembled WGS sequence"/>
</dbReference>
<reference evidence="2" key="1">
    <citation type="journal article" date="2014" name="Int. J. Syst. Evol. Microbiol.">
        <title>Complete genome sequence of Corynebacterium casei LMG S-19264T (=DSM 44701T), isolated from a smear-ripened cheese.</title>
        <authorList>
            <consortium name="US DOE Joint Genome Institute (JGI-PGF)"/>
            <person name="Walter F."/>
            <person name="Albersmeier A."/>
            <person name="Kalinowski J."/>
            <person name="Ruckert C."/>
        </authorList>
    </citation>
    <scope>NUCLEOTIDE SEQUENCE</scope>
    <source>
        <strain evidence="2">CGMCC 1.15254</strain>
    </source>
</reference>
<gene>
    <name evidence="2" type="ORF">GCM10011332_21170</name>
</gene>
<dbReference type="EMBL" id="BMHV01000014">
    <property type="protein sequence ID" value="GGF66828.1"/>
    <property type="molecule type" value="Genomic_DNA"/>
</dbReference>
<dbReference type="AlphaFoldDB" id="A0A917C1X0"/>
<comment type="caution">
    <text evidence="2">The sequence shown here is derived from an EMBL/GenBank/DDBJ whole genome shotgun (WGS) entry which is preliminary data.</text>
</comment>
<dbReference type="RefSeq" id="WP_188664715.1">
    <property type="nucleotide sequence ID" value="NZ_BMHV01000014.1"/>
</dbReference>
<proteinExistence type="predicted"/>
<sequence>MKMILGVGLLAAVIFMTGQANARMPQGWQNGDKIDKFTDKAEVLQIQNFTESVYPNLGIGCIPGEGQVHVVYQISRDHLAGFTGDLEVMYRIDGGKPIKEDWKIVNGKFLLNYNGKAFAQKLVGGKKLLMKFGHNMGIDVVAEHDIRGTENLLKPRFKQCGINF</sequence>
<evidence type="ECO:0000313" key="2">
    <source>
        <dbReference type="EMBL" id="GGF66828.1"/>
    </source>
</evidence>
<accession>A0A917C1X0</accession>
<reference evidence="2" key="2">
    <citation type="submission" date="2020-09" db="EMBL/GenBank/DDBJ databases">
        <authorList>
            <person name="Sun Q."/>
            <person name="Zhou Y."/>
        </authorList>
    </citation>
    <scope>NUCLEOTIDE SEQUENCE</scope>
    <source>
        <strain evidence="2">CGMCC 1.15254</strain>
    </source>
</reference>
<feature type="signal peptide" evidence="1">
    <location>
        <begin position="1"/>
        <end position="22"/>
    </location>
</feature>
<evidence type="ECO:0000256" key="1">
    <source>
        <dbReference type="SAM" id="SignalP"/>
    </source>
</evidence>
<name>A0A917C1X0_9PROT</name>
<keyword evidence="3" id="KW-1185">Reference proteome</keyword>
<protein>
    <submittedName>
        <fullName evidence="2">Uncharacterized protein</fullName>
    </submittedName>
</protein>
<evidence type="ECO:0000313" key="3">
    <source>
        <dbReference type="Proteomes" id="UP000632498"/>
    </source>
</evidence>
<feature type="chain" id="PRO_5037064650" evidence="1">
    <location>
        <begin position="23"/>
        <end position="164"/>
    </location>
</feature>
<organism evidence="2 3">
    <name type="scientific">Terasakiella brassicae</name>
    <dbReference type="NCBI Taxonomy" id="1634917"/>
    <lineage>
        <taxon>Bacteria</taxon>
        <taxon>Pseudomonadati</taxon>
        <taxon>Pseudomonadota</taxon>
        <taxon>Alphaproteobacteria</taxon>
        <taxon>Rhodospirillales</taxon>
        <taxon>Terasakiellaceae</taxon>
        <taxon>Terasakiella</taxon>
    </lineage>
</organism>
<keyword evidence="1" id="KW-0732">Signal</keyword>